<organism evidence="1 2">
    <name type="scientific">Pseudomonas alloputida</name>
    <dbReference type="NCBI Taxonomy" id="1940621"/>
    <lineage>
        <taxon>Bacteria</taxon>
        <taxon>Pseudomonadati</taxon>
        <taxon>Pseudomonadota</taxon>
        <taxon>Gammaproteobacteria</taxon>
        <taxon>Pseudomonadales</taxon>
        <taxon>Pseudomonadaceae</taxon>
        <taxon>Pseudomonas</taxon>
    </lineage>
</organism>
<gene>
    <name evidence="1" type="ORF">LU674_020870</name>
</gene>
<comment type="caution">
    <text evidence="1">The sequence shown here is derived from an EMBL/GenBank/DDBJ whole genome shotgun (WGS) entry which is preliminary data.</text>
</comment>
<accession>A0AAW7I087</accession>
<dbReference type="Gene3D" id="3.30.160.390">
    <property type="entry name" value="Integrase, DNA-binding domain"/>
    <property type="match status" value="1"/>
</dbReference>
<dbReference type="GO" id="GO:0003677">
    <property type="term" value="F:DNA binding"/>
    <property type="evidence" value="ECO:0007669"/>
    <property type="project" value="UniProtKB-KW"/>
</dbReference>
<proteinExistence type="predicted"/>
<evidence type="ECO:0000313" key="1">
    <source>
        <dbReference type="EMBL" id="MDM3954759.1"/>
    </source>
</evidence>
<name>A0AAW7I087_9PSED</name>
<evidence type="ECO:0000313" key="2">
    <source>
        <dbReference type="Proteomes" id="UP001165439"/>
    </source>
</evidence>
<dbReference type="RefSeq" id="WP_232897127.1">
    <property type="nucleotide sequence ID" value="NZ_JAJSRF020000001.1"/>
</dbReference>
<reference evidence="1" key="1">
    <citation type="submission" date="2023-06" db="EMBL/GenBank/DDBJ databases">
        <title>MBL-encoding genomic islands in Pseudomonas spp. in Poland.</title>
        <authorList>
            <person name="Urbanowicz P."/>
            <person name="Izdebski R."/>
            <person name="Biedrzycka M."/>
            <person name="Gniadkowski M."/>
        </authorList>
    </citation>
    <scope>NUCLEOTIDE SEQUENCE</scope>
    <source>
        <strain evidence="1">NMI5768_13</strain>
    </source>
</reference>
<protein>
    <submittedName>
        <fullName evidence="1">Arm DNA-binding domain-containing protein</fullName>
    </submittedName>
</protein>
<dbReference type="InterPro" id="IPR038488">
    <property type="entry name" value="Integrase_DNA-bd_sf"/>
</dbReference>
<keyword evidence="1" id="KW-0238">DNA-binding</keyword>
<dbReference type="AlphaFoldDB" id="A0AAW7I087"/>
<sequence>MPKLTAKLIENLKDYGKYDDGDGLRLVIRKSGKAWVLRYQ</sequence>
<dbReference type="EMBL" id="JAJSRF020000001">
    <property type="protein sequence ID" value="MDM3954759.1"/>
    <property type="molecule type" value="Genomic_DNA"/>
</dbReference>
<dbReference type="Proteomes" id="UP001165439">
    <property type="component" value="Unassembled WGS sequence"/>
</dbReference>